<evidence type="ECO:0000256" key="3">
    <source>
        <dbReference type="ARBA" id="ARBA00022691"/>
    </source>
</evidence>
<keyword evidence="6" id="KW-0411">Iron-sulfur</keyword>
<dbReference type="AlphaFoldDB" id="A0A1M5XCW8"/>
<dbReference type="GO" id="GO:0005737">
    <property type="term" value="C:cytoplasm"/>
    <property type="evidence" value="ECO:0007669"/>
    <property type="project" value="TreeGrafter"/>
</dbReference>
<keyword evidence="5" id="KW-0408">Iron</keyword>
<feature type="domain" description="Radical SAM core" evidence="7">
    <location>
        <begin position="1"/>
        <end position="236"/>
    </location>
</feature>
<dbReference type="PROSITE" id="PS51918">
    <property type="entry name" value="RADICAL_SAM"/>
    <property type="match status" value="1"/>
</dbReference>
<dbReference type="RefSeq" id="WP_073377319.1">
    <property type="nucleotide sequence ID" value="NZ_FQXS01000019.1"/>
</dbReference>
<dbReference type="SUPFAM" id="SSF102114">
    <property type="entry name" value="Radical SAM enzymes"/>
    <property type="match status" value="1"/>
</dbReference>
<dbReference type="GO" id="GO:0003824">
    <property type="term" value="F:catalytic activity"/>
    <property type="evidence" value="ECO:0007669"/>
    <property type="project" value="InterPro"/>
</dbReference>
<evidence type="ECO:0000256" key="5">
    <source>
        <dbReference type="ARBA" id="ARBA00023004"/>
    </source>
</evidence>
<evidence type="ECO:0000313" key="9">
    <source>
        <dbReference type="Proteomes" id="UP000184139"/>
    </source>
</evidence>
<dbReference type="Pfam" id="PF16199">
    <property type="entry name" value="Radical_SAM_C"/>
    <property type="match status" value="1"/>
</dbReference>
<evidence type="ECO:0000256" key="6">
    <source>
        <dbReference type="ARBA" id="ARBA00023014"/>
    </source>
</evidence>
<keyword evidence="3" id="KW-0949">S-adenosyl-L-methionine</keyword>
<dbReference type="InterPro" id="IPR006638">
    <property type="entry name" value="Elp3/MiaA/NifB-like_rSAM"/>
</dbReference>
<dbReference type="InterPro" id="IPR007197">
    <property type="entry name" value="rSAM"/>
</dbReference>
<dbReference type="InterPro" id="IPR023404">
    <property type="entry name" value="rSAM_horseshoe"/>
</dbReference>
<dbReference type="EMBL" id="FQXS01000019">
    <property type="protein sequence ID" value="SHH97418.1"/>
    <property type="molecule type" value="Genomic_DNA"/>
</dbReference>
<organism evidence="8 9">
    <name type="scientific">Desulfofustis glycolicus DSM 9705</name>
    <dbReference type="NCBI Taxonomy" id="1121409"/>
    <lineage>
        <taxon>Bacteria</taxon>
        <taxon>Pseudomonadati</taxon>
        <taxon>Thermodesulfobacteriota</taxon>
        <taxon>Desulfobulbia</taxon>
        <taxon>Desulfobulbales</taxon>
        <taxon>Desulfocapsaceae</taxon>
        <taxon>Desulfofustis</taxon>
    </lineage>
</organism>
<dbReference type="SFLD" id="SFLDS00029">
    <property type="entry name" value="Radical_SAM"/>
    <property type="match status" value="1"/>
</dbReference>
<dbReference type="SMART" id="SM00729">
    <property type="entry name" value="Elp3"/>
    <property type="match status" value="1"/>
</dbReference>
<dbReference type="PANTHER" id="PTHR11135">
    <property type="entry name" value="HISTONE ACETYLTRANSFERASE-RELATED"/>
    <property type="match status" value="1"/>
</dbReference>
<dbReference type="InterPro" id="IPR058240">
    <property type="entry name" value="rSAM_sf"/>
</dbReference>
<dbReference type="Gene3D" id="3.80.30.20">
    <property type="entry name" value="tm_1862 like domain"/>
    <property type="match status" value="1"/>
</dbReference>
<evidence type="ECO:0000256" key="1">
    <source>
        <dbReference type="ARBA" id="ARBA00001966"/>
    </source>
</evidence>
<dbReference type="Proteomes" id="UP000184139">
    <property type="component" value="Unassembled WGS sequence"/>
</dbReference>
<dbReference type="SFLD" id="SFLDG01086">
    <property type="entry name" value="elongater_protein-like"/>
    <property type="match status" value="1"/>
</dbReference>
<evidence type="ECO:0000256" key="2">
    <source>
        <dbReference type="ARBA" id="ARBA00022485"/>
    </source>
</evidence>
<name>A0A1M5XCW8_9BACT</name>
<dbReference type="GO" id="GO:0051539">
    <property type="term" value="F:4 iron, 4 sulfur cluster binding"/>
    <property type="evidence" value="ECO:0007669"/>
    <property type="project" value="UniProtKB-KW"/>
</dbReference>
<dbReference type="SFLD" id="SFLDG01082">
    <property type="entry name" value="B12-binding_domain_containing"/>
    <property type="match status" value="1"/>
</dbReference>
<protein>
    <submittedName>
        <fullName evidence="8">Radical_SAM C-terminal domain-containing protein</fullName>
    </submittedName>
</protein>
<evidence type="ECO:0000256" key="4">
    <source>
        <dbReference type="ARBA" id="ARBA00022723"/>
    </source>
</evidence>
<evidence type="ECO:0000259" key="7">
    <source>
        <dbReference type="PROSITE" id="PS51918"/>
    </source>
</evidence>
<keyword evidence="9" id="KW-1185">Reference proteome</keyword>
<dbReference type="GO" id="GO:0002926">
    <property type="term" value="P:tRNA wobble base 5-methoxycarbonylmethyl-2-thiouridinylation"/>
    <property type="evidence" value="ECO:0007669"/>
    <property type="project" value="TreeGrafter"/>
</dbReference>
<keyword evidence="2" id="KW-0004">4Fe-4S</keyword>
<evidence type="ECO:0000313" key="8">
    <source>
        <dbReference type="EMBL" id="SHH97418.1"/>
    </source>
</evidence>
<accession>A0A1M5XCW8</accession>
<dbReference type="OrthoDB" id="9815044at2"/>
<dbReference type="STRING" id="1121409.SAMN02745124_02946"/>
<dbReference type="InterPro" id="IPR032432">
    <property type="entry name" value="Radical_SAM_C"/>
</dbReference>
<dbReference type="Pfam" id="PF04055">
    <property type="entry name" value="Radical_SAM"/>
    <property type="match status" value="1"/>
</dbReference>
<comment type="cofactor">
    <cofactor evidence="1">
        <name>[4Fe-4S] cluster</name>
        <dbReference type="ChEBI" id="CHEBI:49883"/>
    </cofactor>
</comment>
<dbReference type="CDD" id="cd01335">
    <property type="entry name" value="Radical_SAM"/>
    <property type="match status" value="1"/>
</dbReference>
<sequence>MLVIPFFIQHRGCPHRCLFCDQWTIAGQDRDGAEPLDQVDRLRRTIDSWLGYRQRRRIVQLAFFGGSFTCLEEDQRRLLLETAQPYLRRGQIDSLRVSTRPDCIDDGIVDFLRSYGVGTVELGAQSMNDAVLQRVERGHDGAATIRAVGVLVRRGCDVGLQMMVGLPGETTASFLAGVRQVIELKPSFVRLYPNLVLAGTGMAELYRRGQWRPLGLARAVALTGRARQLLTAAGIPVIRMGLQPSPELQSRVLAGPYHPAFGELVASRDWYLTVRRLLRSAGPGRTVELTISPRDHSAFVGSGKNNLKRLGALFESAAFSVRLDGTLARGSFSYAIR</sequence>
<dbReference type="InterPro" id="IPR039661">
    <property type="entry name" value="ELP3"/>
</dbReference>
<dbReference type="GO" id="GO:0046872">
    <property type="term" value="F:metal ion binding"/>
    <property type="evidence" value="ECO:0007669"/>
    <property type="project" value="UniProtKB-KW"/>
</dbReference>
<proteinExistence type="predicted"/>
<reference evidence="8 9" key="1">
    <citation type="submission" date="2016-11" db="EMBL/GenBank/DDBJ databases">
        <authorList>
            <person name="Jaros S."/>
            <person name="Januszkiewicz K."/>
            <person name="Wedrychowicz H."/>
        </authorList>
    </citation>
    <scope>NUCLEOTIDE SEQUENCE [LARGE SCALE GENOMIC DNA]</scope>
    <source>
        <strain evidence="8 9">DSM 9705</strain>
    </source>
</reference>
<dbReference type="PANTHER" id="PTHR11135:SF0">
    <property type="entry name" value="ELONGATOR COMPLEX PROTEIN 3"/>
    <property type="match status" value="1"/>
</dbReference>
<keyword evidence="4" id="KW-0479">Metal-binding</keyword>
<gene>
    <name evidence="8" type="ORF">SAMN02745124_02946</name>
</gene>